<keyword evidence="6" id="KW-0812">Transmembrane</keyword>
<evidence type="ECO:0000256" key="2">
    <source>
        <dbReference type="ARBA" id="ARBA00022728"/>
    </source>
</evidence>
<dbReference type="Gene3D" id="3.30.70.330">
    <property type="match status" value="2"/>
</dbReference>
<dbReference type="GO" id="GO:0006397">
    <property type="term" value="P:mRNA processing"/>
    <property type="evidence" value="ECO:0007669"/>
    <property type="project" value="UniProtKB-KW"/>
</dbReference>
<evidence type="ECO:0000259" key="7">
    <source>
        <dbReference type="PROSITE" id="PS50102"/>
    </source>
</evidence>
<feature type="transmembrane region" description="Helical" evidence="6">
    <location>
        <begin position="372"/>
        <end position="391"/>
    </location>
</feature>
<name>A0A978UWT5_ZIZJJ</name>
<gene>
    <name evidence="8" type="ORF">FEM48_Zijuj08G0037500</name>
</gene>
<dbReference type="PANTHER" id="PTHR23147">
    <property type="entry name" value="SERINE/ARGININE RICH SPLICING FACTOR"/>
    <property type="match status" value="1"/>
</dbReference>
<feature type="compositionally biased region" description="Basic and acidic residues" evidence="5">
    <location>
        <begin position="258"/>
        <end position="268"/>
    </location>
</feature>
<dbReference type="SUPFAM" id="SSF54928">
    <property type="entry name" value="RNA-binding domain, RBD"/>
    <property type="match status" value="1"/>
</dbReference>
<keyword evidence="6" id="KW-0472">Membrane</keyword>
<dbReference type="Proteomes" id="UP000813462">
    <property type="component" value="Unassembled WGS sequence"/>
</dbReference>
<dbReference type="CDD" id="cd12466">
    <property type="entry name" value="RRM2_AtRSp31_like"/>
    <property type="match status" value="1"/>
</dbReference>
<evidence type="ECO:0000313" key="8">
    <source>
        <dbReference type="EMBL" id="KAH7519451.1"/>
    </source>
</evidence>
<dbReference type="PROSITE" id="PS50102">
    <property type="entry name" value="RRM"/>
    <property type="match status" value="2"/>
</dbReference>
<dbReference type="GO" id="GO:0005681">
    <property type="term" value="C:spliceosomal complex"/>
    <property type="evidence" value="ECO:0007669"/>
    <property type="project" value="UniProtKB-KW"/>
</dbReference>
<keyword evidence="6" id="KW-1133">Transmembrane helix</keyword>
<keyword evidence="3" id="KW-0508">mRNA splicing</keyword>
<dbReference type="InterPro" id="IPR050907">
    <property type="entry name" value="SRSF"/>
</dbReference>
<reference evidence="8" key="1">
    <citation type="journal article" date="2021" name="Front. Plant Sci.">
        <title>Chromosome-Scale Genome Assembly for Chinese Sour Jujube and Insights Into Its Genome Evolution and Domestication Signature.</title>
        <authorList>
            <person name="Shen L.-Y."/>
            <person name="Luo H."/>
            <person name="Wang X.-L."/>
            <person name="Wang X.-M."/>
            <person name="Qiu X.-J."/>
            <person name="Liu H."/>
            <person name="Zhou S.-S."/>
            <person name="Jia K.-H."/>
            <person name="Nie S."/>
            <person name="Bao Y.-T."/>
            <person name="Zhang R.-G."/>
            <person name="Yun Q.-Z."/>
            <person name="Chai Y.-H."/>
            <person name="Lu J.-Y."/>
            <person name="Li Y."/>
            <person name="Zhao S.-W."/>
            <person name="Mao J.-F."/>
            <person name="Jia S.-G."/>
            <person name="Mao Y.-M."/>
        </authorList>
    </citation>
    <scope>NUCLEOTIDE SEQUENCE</scope>
    <source>
        <strain evidence="8">AT0</strain>
        <tissue evidence="8">Leaf</tissue>
    </source>
</reference>
<feature type="transmembrane region" description="Helical" evidence="6">
    <location>
        <begin position="334"/>
        <end position="352"/>
    </location>
</feature>
<feature type="region of interest" description="Disordered" evidence="5">
    <location>
        <begin position="258"/>
        <end position="319"/>
    </location>
</feature>
<comment type="caution">
    <text evidence="8">The sequence shown here is derived from an EMBL/GenBank/DDBJ whole genome shotgun (WGS) entry which is preliminary data.</text>
</comment>
<evidence type="ECO:0000256" key="1">
    <source>
        <dbReference type="ARBA" id="ARBA00022664"/>
    </source>
</evidence>
<keyword evidence="1" id="KW-0507">mRNA processing</keyword>
<dbReference type="EMBL" id="JAEACU010000008">
    <property type="protein sequence ID" value="KAH7519451.1"/>
    <property type="molecule type" value="Genomic_DNA"/>
</dbReference>
<keyword evidence="2" id="KW-0747">Spliceosome</keyword>
<feature type="compositionally biased region" description="Low complexity" evidence="5">
    <location>
        <begin position="278"/>
        <end position="287"/>
    </location>
</feature>
<evidence type="ECO:0000256" key="5">
    <source>
        <dbReference type="SAM" id="MobiDB-lite"/>
    </source>
</evidence>
<proteinExistence type="predicted"/>
<evidence type="ECO:0000256" key="4">
    <source>
        <dbReference type="PROSITE-ProRule" id="PRU00176"/>
    </source>
</evidence>
<evidence type="ECO:0000313" key="9">
    <source>
        <dbReference type="Proteomes" id="UP000813462"/>
    </source>
</evidence>
<feature type="domain" description="RRM" evidence="7">
    <location>
        <begin position="48"/>
        <end position="165"/>
    </location>
</feature>
<keyword evidence="4" id="KW-0694">RNA-binding</keyword>
<sequence>MWGWNPAHIIKGLGYAWAKSFVAESMSPDVFLGRRLGQRQVYQVARMRPVFVGNFEYDTRQSELERLFSKYGRVERVDMKSGIMLLSNVFVPGERNIEADVLPALAQNDMAISPPLSSTSDLTFPSGFAFVYFEDERDAEDAIRGLDNRPFGYDRRRLSVEWARGERGRHRDDSRLSANQRPTKTLFVINFDPLRTRVRDIERHFEPYGKVLHVRIRRNFAFVQFETQEDATKALECTHMSKILDRVVSVEYALKDDGERGDRYDSPRRGSYGRRGDSPYGRSPSPLYRRRPSPDYGRPRSPAYDRYNGSSYDKRRSPDYGRNLSPEYGRYRRFVLLLMPLCVLVFVGHAFFAARPFEGQEHEVIAVQWMKWARLCYFLGVFYRLMNSYCIDIK</sequence>
<dbReference type="GO" id="GO:0003723">
    <property type="term" value="F:RNA binding"/>
    <property type="evidence" value="ECO:0007669"/>
    <property type="project" value="UniProtKB-UniRule"/>
</dbReference>
<dbReference type="InterPro" id="IPR000504">
    <property type="entry name" value="RRM_dom"/>
</dbReference>
<feature type="domain" description="RRM" evidence="7">
    <location>
        <begin position="184"/>
        <end position="255"/>
    </location>
</feature>
<dbReference type="InterPro" id="IPR012677">
    <property type="entry name" value="Nucleotide-bd_a/b_plait_sf"/>
</dbReference>
<dbReference type="GO" id="GO:0008380">
    <property type="term" value="P:RNA splicing"/>
    <property type="evidence" value="ECO:0007669"/>
    <property type="project" value="UniProtKB-KW"/>
</dbReference>
<dbReference type="AlphaFoldDB" id="A0A978UWT5"/>
<dbReference type="InterPro" id="IPR035979">
    <property type="entry name" value="RBD_domain_sf"/>
</dbReference>
<dbReference type="SMART" id="SM00360">
    <property type="entry name" value="RRM"/>
    <property type="match status" value="2"/>
</dbReference>
<evidence type="ECO:0000256" key="3">
    <source>
        <dbReference type="ARBA" id="ARBA00023187"/>
    </source>
</evidence>
<accession>A0A978UWT5</accession>
<dbReference type="Pfam" id="PF00076">
    <property type="entry name" value="RRM_1"/>
    <property type="match status" value="3"/>
</dbReference>
<evidence type="ECO:0000256" key="6">
    <source>
        <dbReference type="SAM" id="Phobius"/>
    </source>
</evidence>
<dbReference type="FunFam" id="3.30.70.330:FF:000655">
    <property type="entry name" value="serine/arginine-rich splicing factor RS41 isoform X2"/>
    <property type="match status" value="1"/>
</dbReference>
<protein>
    <recommendedName>
        <fullName evidence="7">RRM domain-containing protein</fullName>
    </recommendedName>
</protein>
<organism evidence="8 9">
    <name type="scientific">Ziziphus jujuba var. spinosa</name>
    <dbReference type="NCBI Taxonomy" id="714518"/>
    <lineage>
        <taxon>Eukaryota</taxon>
        <taxon>Viridiplantae</taxon>
        <taxon>Streptophyta</taxon>
        <taxon>Embryophyta</taxon>
        <taxon>Tracheophyta</taxon>
        <taxon>Spermatophyta</taxon>
        <taxon>Magnoliopsida</taxon>
        <taxon>eudicotyledons</taxon>
        <taxon>Gunneridae</taxon>
        <taxon>Pentapetalae</taxon>
        <taxon>rosids</taxon>
        <taxon>fabids</taxon>
        <taxon>Rosales</taxon>
        <taxon>Rhamnaceae</taxon>
        <taxon>Paliureae</taxon>
        <taxon>Ziziphus</taxon>
    </lineage>
</organism>